<dbReference type="Pfam" id="PF01497">
    <property type="entry name" value="Peripla_BP_2"/>
    <property type="match status" value="1"/>
</dbReference>
<dbReference type="OrthoDB" id="63946at2"/>
<gene>
    <name evidence="7" type="ORF">E4J94_13520</name>
</gene>
<dbReference type="EMBL" id="SRPE01000010">
    <property type="protein sequence ID" value="TGN24263.1"/>
    <property type="molecule type" value="Genomic_DNA"/>
</dbReference>
<evidence type="ECO:0000256" key="2">
    <source>
        <dbReference type="ARBA" id="ARBA00008814"/>
    </source>
</evidence>
<dbReference type="PANTHER" id="PTHR30532:SF28">
    <property type="entry name" value="PETROBACTIN-BINDING PROTEIN YCLQ"/>
    <property type="match status" value="1"/>
</dbReference>
<evidence type="ECO:0000313" key="7">
    <source>
        <dbReference type="EMBL" id="TGN24263.1"/>
    </source>
</evidence>
<keyword evidence="4" id="KW-0406">Ion transport</keyword>
<dbReference type="GO" id="GO:0030288">
    <property type="term" value="C:outer membrane-bounded periplasmic space"/>
    <property type="evidence" value="ECO:0007669"/>
    <property type="project" value="TreeGrafter"/>
</dbReference>
<dbReference type="AlphaFoldDB" id="A0A4Z1AWG4"/>
<evidence type="ECO:0000256" key="4">
    <source>
        <dbReference type="ARBA" id="ARBA00022496"/>
    </source>
</evidence>
<keyword evidence="3" id="KW-0813">Transport</keyword>
<dbReference type="InterPro" id="IPR002491">
    <property type="entry name" value="ABC_transptr_periplasmic_BD"/>
</dbReference>
<dbReference type="InterPro" id="IPR051313">
    <property type="entry name" value="Bact_iron-sidero_bind"/>
</dbReference>
<dbReference type="RefSeq" id="WP_135836333.1">
    <property type="nucleotide sequence ID" value="NZ_SRPE01000010.1"/>
</dbReference>
<dbReference type="Proteomes" id="UP000297998">
    <property type="component" value="Unassembled WGS sequence"/>
</dbReference>
<keyword evidence="4" id="KW-0408">Iron</keyword>
<comment type="subcellular location">
    <subcellularLocation>
        <location evidence="1">Cell envelope</location>
    </subcellularLocation>
</comment>
<accession>A0A4Z1AWG4</accession>
<dbReference type="GO" id="GO:1901678">
    <property type="term" value="P:iron coordination entity transport"/>
    <property type="evidence" value="ECO:0007669"/>
    <property type="project" value="UniProtKB-ARBA"/>
</dbReference>
<organism evidence="7 8">
    <name type="scientific">Empedobacter tilapiae</name>
    <dbReference type="NCBI Taxonomy" id="2491114"/>
    <lineage>
        <taxon>Bacteria</taxon>
        <taxon>Pseudomonadati</taxon>
        <taxon>Bacteroidota</taxon>
        <taxon>Flavobacteriia</taxon>
        <taxon>Flavobacteriales</taxon>
        <taxon>Weeksellaceae</taxon>
        <taxon>Empedobacter</taxon>
    </lineage>
</organism>
<dbReference type="SUPFAM" id="SSF53807">
    <property type="entry name" value="Helical backbone' metal receptor"/>
    <property type="match status" value="1"/>
</dbReference>
<evidence type="ECO:0000256" key="3">
    <source>
        <dbReference type="ARBA" id="ARBA00022448"/>
    </source>
</evidence>
<dbReference type="PROSITE" id="PS51257">
    <property type="entry name" value="PROKAR_LIPOPROTEIN"/>
    <property type="match status" value="1"/>
</dbReference>
<comment type="similarity">
    <text evidence="2">Belongs to the bacterial solute-binding protein 8 family.</text>
</comment>
<dbReference type="CDD" id="cd01140">
    <property type="entry name" value="FatB"/>
    <property type="match status" value="1"/>
</dbReference>
<protein>
    <submittedName>
        <fullName evidence="7">Siderophore ABC transporter substrate-binding protein</fullName>
    </submittedName>
</protein>
<reference evidence="7 8" key="1">
    <citation type="submission" date="2019-03" db="EMBL/GenBank/DDBJ databases">
        <title>Empedobacter tilapiae sp. nov., isolated from an intestine of Nile tilapia Oreochromis niloticus.</title>
        <authorList>
            <person name="Kim Y.-O."/>
            <person name="Yoon J.-H."/>
        </authorList>
    </citation>
    <scope>NUCLEOTIDE SEQUENCE [LARGE SCALE GENOMIC DNA]</scope>
    <source>
        <strain evidence="7 8">MRS2</strain>
    </source>
</reference>
<comment type="caution">
    <text evidence="7">The sequence shown here is derived from an EMBL/GenBank/DDBJ whole genome shotgun (WGS) entry which is preliminary data.</text>
</comment>
<keyword evidence="5" id="KW-0732">Signal</keyword>
<dbReference type="PROSITE" id="PS50983">
    <property type="entry name" value="FE_B12_PBP"/>
    <property type="match status" value="1"/>
</dbReference>
<feature type="domain" description="Fe/B12 periplasmic-binding" evidence="6">
    <location>
        <begin position="51"/>
        <end position="312"/>
    </location>
</feature>
<keyword evidence="4" id="KW-0410">Iron transport</keyword>
<evidence type="ECO:0000256" key="1">
    <source>
        <dbReference type="ARBA" id="ARBA00004196"/>
    </source>
</evidence>
<evidence type="ECO:0000259" key="6">
    <source>
        <dbReference type="PROSITE" id="PS50983"/>
    </source>
</evidence>
<name>A0A4Z1AWG4_9FLAO</name>
<evidence type="ECO:0000313" key="8">
    <source>
        <dbReference type="Proteomes" id="UP000297998"/>
    </source>
</evidence>
<keyword evidence="8" id="KW-1185">Reference proteome</keyword>
<dbReference type="InterPro" id="IPR033870">
    <property type="entry name" value="FatB"/>
</dbReference>
<proteinExistence type="inferred from homology"/>
<dbReference type="Gene3D" id="3.40.50.1980">
    <property type="entry name" value="Nitrogenase molybdenum iron protein domain"/>
    <property type="match status" value="2"/>
</dbReference>
<dbReference type="PANTHER" id="PTHR30532">
    <property type="entry name" value="IRON III DICITRATE-BINDING PERIPLASMIC PROTEIN"/>
    <property type="match status" value="1"/>
</dbReference>
<evidence type="ECO:0000256" key="5">
    <source>
        <dbReference type="ARBA" id="ARBA00022729"/>
    </source>
</evidence>
<sequence length="312" mass="35001">MKKIHIALALAIGVIITSCGDKKEKNVENATNTIEIVHALDTVSVNIQPKKVVAFDIGAMETLNEIGIKPVGVPLEFIPEHLKFLKDDKSIIDVGSMMEPNFEKIYAAQPDLIVISARSEKFYKQLSEIAPTIFTQVDNKDYVNSFEKNNLMLGKIFGQEEKIQKRIHDLKSLINSSRDEISKSDKKGLVILYNKGKFSAYGKNSRFGFIHDVMGVKPIDQTLEVATHGQPISNEFIETTNPDYLFILDRSAVVNGIKTNKNEIENALIKRTNAYKNNNIIYLDPQIWYLSGGGLTSTEQMINDIKQAVLKI</sequence>